<accession>A0A7W8M9F6</accession>
<dbReference type="Proteomes" id="UP000532440">
    <property type="component" value="Unassembled WGS sequence"/>
</dbReference>
<dbReference type="PANTHER" id="PTHR35446">
    <property type="entry name" value="SI:CH211-175M2.5"/>
    <property type="match status" value="1"/>
</dbReference>
<dbReference type="Gene3D" id="1.20.1290.10">
    <property type="entry name" value="AhpD-like"/>
    <property type="match status" value="1"/>
</dbReference>
<name>A0A7W8M9F6_9BURK</name>
<organism evidence="1 2">
    <name type="scientific">Quisquiliibacterium transsilvanicum</name>
    <dbReference type="NCBI Taxonomy" id="1549638"/>
    <lineage>
        <taxon>Bacteria</taxon>
        <taxon>Pseudomonadati</taxon>
        <taxon>Pseudomonadota</taxon>
        <taxon>Betaproteobacteria</taxon>
        <taxon>Burkholderiales</taxon>
        <taxon>Burkholderiaceae</taxon>
        <taxon>Quisquiliibacterium</taxon>
    </lineage>
</organism>
<reference evidence="1 2" key="1">
    <citation type="submission" date="2020-08" db="EMBL/GenBank/DDBJ databases">
        <title>Genomic Encyclopedia of Type Strains, Phase IV (KMG-IV): sequencing the most valuable type-strain genomes for metagenomic binning, comparative biology and taxonomic classification.</title>
        <authorList>
            <person name="Goeker M."/>
        </authorList>
    </citation>
    <scope>NUCLEOTIDE SEQUENCE [LARGE SCALE GENOMIC DNA]</scope>
    <source>
        <strain evidence="1 2">DSM 29781</strain>
    </source>
</reference>
<gene>
    <name evidence="1" type="ORF">HNQ70_002274</name>
</gene>
<proteinExistence type="predicted"/>
<keyword evidence="1" id="KW-0575">Peroxidase</keyword>
<keyword evidence="2" id="KW-1185">Reference proteome</keyword>
<dbReference type="AlphaFoldDB" id="A0A7W8M9F6"/>
<dbReference type="PANTHER" id="PTHR35446:SF2">
    <property type="entry name" value="CARBOXYMUCONOLACTONE DECARBOXYLASE-LIKE DOMAIN-CONTAINING PROTEIN"/>
    <property type="match status" value="1"/>
</dbReference>
<dbReference type="RefSeq" id="WP_246434910.1">
    <property type="nucleotide sequence ID" value="NZ_BAABEW010000002.1"/>
</dbReference>
<comment type="caution">
    <text evidence="1">The sequence shown here is derived from an EMBL/GenBank/DDBJ whole genome shotgun (WGS) entry which is preliminary data.</text>
</comment>
<dbReference type="SUPFAM" id="SSF69118">
    <property type="entry name" value="AhpD-like"/>
    <property type="match status" value="1"/>
</dbReference>
<sequence>MMFLSQPETTDAVARMYESNQAAQGFVMNLASAWAWRPDVFESFAALRSQLASGSSLSKRDQAVLVCATASQLQDSYCSLAWGKALAAEAGAATAAAVLTDREDATLTGRDRALAAWARKLVEDPNGTTPSDVEALRAAGLDDRAIFEATVFAAFRLAFSTVNDALGANPDWQLADTAPAEVRSAVAYGRPPQAAPDDGAPR</sequence>
<dbReference type="GO" id="GO:0004601">
    <property type="term" value="F:peroxidase activity"/>
    <property type="evidence" value="ECO:0007669"/>
    <property type="project" value="UniProtKB-KW"/>
</dbReference>
<protein>
    <submittedName>
        <fullName evidence="1">Putative peroxidase-related enzyme</fullName>
    </submittedName>
</protein>
<evidence type="ECO:0000313" key="2">
    <source>
        <dbReference type="Proteomes" id="UP000532440"/>
    </source>
</evidence>
<dbReference type="InterPro" id="IPR029032">
    <property type="entry name" value="AhpD-like"/>
</dbReference>
<dbReference type="EMBL" id="JACHGB010000004">
    <property type="protein sequence ID" value="MBB5272260.1"/>
    <property type="molecule type" value="Genomic_DNA"/>
</dbReference>
<evidence type="ECO:0000313" key="1">
    <source>
        <dbReference type="EMBL" id="MBB5272260.1"/>
    </source>
</evidence>
<keyword evidence="1" id="KW-0560">Oxidoreductase</keyword>